<dbReference type="Proteomes" id="UP000266691">
    <property type="component" value="Unassembled WGS sequence"/>
</dbReference>
<name>A0A3A1NGZ9_9FLAO</name>
<reference evidence="1 3" key="1">
    <citation type="submission" date="2018-08" db="EMBL/GenBank/DDBJ databases">
        <title>Proposal of Muricauda 72 sp.nov. and Muricauda NH166 sp.nov., isolated from seawater.</title>
        <authorList>
            <person name="Cheng H."/>
            <person name="Wu Y.-H."/>
            <person name="Guo L.-L."/>
            <person name="Xu X.-W."/>
        </authorList>
    </citation>
    <scope>NUCLEOTIDE SEQUENCE [LARGE SCALE GENOMIC DNA]</scope>
    <source>
        <strain evidence="1 3">72</strain>
    </source>
</reference>
<reference evidence="2 4" key="2">
    <citation type="submission" date="2019-07" db="EMBL/GenBank/DDBJ databases">
        <title>Draft genome of two Muricauda strains isolated from deep sea.</title>
        <authorList>
            <person name="Sun C."/>
        </authorList>
    </citation>
    <scope>NUCLEOTIDE SEQUENCE [LARGE SCALE GENOMIC DNA]</scope>
    <source>
        <strain evidence="2 4">72</strain>
    </source>
</reference>
<dbReference type="RefSeq" id="WP_119647311.1">
    <property type="nucleotide sequence ID" value="NZ_QXFI01000025.1"/>
</dbReference>
<accession>A0A3A1NGZ9</accession>
<dbReference type="AlphaFoldDB" id="A0A3A1NGZ9"/>
<evidence type="ECO:0000313" key="4">
    <source>
        <dbReference type="Proteomes" id="UP000321621"/>
    </source>
</evidence>
<organism evidence="1 3">
    <name type="scientific">Flagellimonas pelagia</name>
    <dbReference type="NCBI Taxonomy" id="2306998"/>
    <lineage>
        <taxon>Bacteria</taxon>
        <taxon>Pseudomonadati</taxon>
        <taxon>Bacteroidota</taxon>
        <taxon>Flavobacteriia</taxon>
        <taxon>Flavobacteriales</taxon>
        <taxon>Flavobacteriaceae</taxon>
        <taxon>Flagellimonas</taxon>
    </lineage>
</organism>
<dbReference type="OrthoDB" id="1450221at2"/>
<comment type="caution">
    <text evidence="1">The sequence shown here is derived from an EMBL/GenBank/DDBJ whole genome shotgun (WGS) entry which is preliminary data.</text>
</comment>
<proteinExistence type="predicted"/>
<dbReference type="EMBL" id="QXFI01000025">
    <property type="protein sequence ID" value="RIV44535.1"/>
    <property type="molecule type" value="Genomic_DNA"/>
</dbReference>
<protein>
    <submittedName>
        <fullName evidence="1">Uncharacterized protein</fullName>
    </submittedName>
</protein>
<evidence type="ECO:0000313" key="2">
    <source>
        <dbReference type="EMBL" id="TXJ94599.1"/>
    </source>
</evidence>
<dbReference type="EMBL" id="VNWK01000025">
    <property type="protein sequence ID" value="TXJ94599.1"/>
    <property type="molecule type" value="Genomic_DNA"/>
</dbReference>
<keyword evidence="4" id="KW-1185">Reference proteome</keyword>
<sequence>MKTSTHQHQHGNKFTSFFCSLFGHHYVVSKKVTQHIKEYKCIHCQKEVTTDVSGKLSVLTPQMQEINSTLEDMYQKRKSRVVHQVA</sequence>
<evidence type="ECO:0000313" key="1">
    <source>
        <dbReference type="EMBL" id="RIV44535.1"/>
    </source>
</evidence>
<gene>
    <name evidence="1" type="ORF">D2V05_09245</name>
    <name evidence="2" type="ORF">FQ017_09160</name>
</gene>
<dbReference type="Proteomes" id="UP000321621">
    <property type="component" value="Unassembled WGS sequence"/>
</dbReference>
<evidence type="ECO:0000313" key="3">
    <source>
        <dbReference type="Proteomes" id="UP000266691"/>
    </source>
</evidence>